<feature type="transmembrane region" description="Helical" evidence="6">
    <location>
        <begin position="58"/>
        <end position="76"/>
    </location>
</feature>
<keyword evidence="4 6" id="KW-1133">Transmembrane helix</keyword>
<protein>
    <submittedName>
        <fullName evidence="8">DNA internalization-related competence protein ComEC/Rec2</fullName>
    </submittedName>
</protein>
<dbReference type="InterPro" id="IPR052159">
    <property type="entry name" value="Competence_DNA_uptake"/>
</dbReference>
<dbReference type="KEGG" id="adv:DJ533_07535"/>
<name>A0A2S2FBT6_9GAMM</name>
<keyword evidence="5 6" id="KW-0472">Membrane</keyword>
<feature type="domain" description="Metallo-beta-lactamase" evidence="7">
    <location>
        <begin position="558"/>
        <end position="754"/>
    </location>
</feature>
<dbReference type="InterPro" id="IPR036866">
    <property type="entry name" value="RibonucZ/Hydroxyglut_hydro"/>
</dbReference>
<feature type="transmembrane region" description="Helical" evidence="6">
    <location>
        <begin position="405"/>
        <end position="431"/>
    </location>
</feature>
<dbReference type="EMBL" id="CP029397">
    <property type="protein sequence ID" value="AWL28424.1"/>
    <property type="molecule type" value="Genomic_DNA"/>
</dbReference>
<dbReference type="RefSeq" id="WP_081406130.1">
    <property type="nucleotide sequence ID" value="NZ_CP029397.2"/>
</dbReference>
<dbReference type="NCBIfam" id="TIGR00360">
    <property type="entry name" value="ComEC_N-term"/>
    <property type="match status" value="1"/>
</dbReference>
<feature type="transmembrane region" description="Helical" evidence="6">
    <location>
        <begin position="356"/>
        <end position="385"/>
    </location>
</feature>
<reference evidence="8" key="1">
    <citation type="submission" date="2019-08" db="EMBL/GenBank/DDBJ databases">
        <title>The complete genome of Acinetobacter defluvii strain WCHAD010030.</title>
        <authorList>
            <person name="Hu Y."/>
            <person name="Qin J."/>
            <person name="Feng Y."/>
            <person name="Zong Z."/>
        </authorList>
    </citation>
    <scope>NUCLEOTIDE SEQUENCE</scope>
    <source>
        <strain evidence="8">WCHA30</strain>
    </source>
</reference>
<feature type="transmembrane region" description="Helical" evidence="6">
    <location>
        <begin position="29"/>
        <end position="46"/>
    </location>
</feature>
<evidence type="ECO:0000256" key="6">
    <source>
        <dbReference type="SAM" id="Phobius"/>
    </source>
</evidence>
<keyword evidence="9" id="KW-1185">Reference proteome</keyword>
<evidence type="ECO:0000313" key="8">
    <source>
        <dbReference type="EMBL" id="AWL28424.1"/>
    </source>
</evidence>
<dbReference type="InterPro" id="IPR004477">
    <property type="entry name" value="ComEC_N"/>
</dbReference>
<dbReference type="PANTHER" id="PTHR30619:SF1">
    <property type="entry name" value="RECOMBINATION PROTEIN 2"/>
    <property type="match status" value="1"/>
</dbReference>
<dbReference type="Proteomes" id="UP000245977">
    <property type="component" value="Chromosome"/>
</dbReference>
<dbReference type="AlphaFoldDB" id="A0A2S2FBT6"/>
<keyword evidence="2" id="KW-1003">Cell membrane</keyword>
<dbReference type="InterPro" id="IPR025405">
    <property type="entry name" value="DUF4131"/>
</dbReference>
<feature type="transmembrane region" description="Helical" evidence="6">
    <location>
        <begin position="473"/>
        <end position="490"/>
    </location>
</feature>
<evidence type="ECO:0000256" key="4">
    <source>
        <dbReference type="ARBA" id="ARBA00022989"/>
    </source>
</evidence>
<proteinExistence type="predicted"/>
<accession>A0A2S2FBT6</accession>
<keyword evidence="3 6" id="KW-0812">Transmembrane</keyword>
<dbReference type="SMART" id="SM00849">
    <property type="entry name" value="Lactamase_B"/>
    <property type="match status" value="1"/>
</dbReference>
<organism evidence="8 9">
    <name type="scientific">Acinetobacter defluvii</name>
    <dbReference type="NCBI Taxonomy" id="1871111"/>
    <lineage>
        <taxon>Bacteria</taxon>
        <taxon>Pseudomonadati</taxon>
        <taxon>Pseudomonadota</taxon>
        <taxon>Gammaproteobacteria</taxon>
        <taxon>Moraxellales</taxon>
        <taxon>Moraxellaceae</taxon>
        <taxon>Acinetobacter</taxon>
    </lineage>
</organism>
<dbReference type="Gene3D" id="3.60.15.10">
    <property type="entry name" value="Ribonuclease Z/Hydroxyacylglutathione hydrolase-like"/>
    <property type="match status" value="1"/>
</dbReference>
<feature type="transmembrane region" description="Helical" evidence="6">
    <location>
        <begin position="502"/>
        <end position="522"/>
    </location>
</feature>
<dbReference type="CDD" id="cd07731">
    <property type="entry name" value="ComA-like_MBL-fold"/>
    <property type="match status" value="1"/>
</dbReference>
<evidence type="ECO:0000313" key="9">
    <source>
        <dbReference type="Proteomes" id="UP000245977"/>
    </source>
</evidence>
<evidence type="ECO:0000256" key="3">
    <source>
        <dbReference type="ARBA" id="ARBA00022692"/>
    </source>
</evidence>
<evidence type="ECO:0000259" key="7">
    <source>
        <dbReference type="SMART" id="SM00849"/>
    </source>
</evidence>
<dbReference type="STRING" id="1871111.GCA_001704615_00992"/>
<dbReference type="PANTHER" id="PTHR30619">
    <property type="entry name" value="DNA INTERNALIZATION/COMPETENCE PROTEIN COMEC/REC2"/>
    <property type="match status" value="1"/>
</dbReference>
<dbReference type="GO" id="GO:0005886">
    <property type="term" value="C:plasma membrane"/>
    <property type="evidence" value="ECO:0007669"/>
    <property type="project" value="UniProtKB-SubCell"/>
</dbReference>
<dbReference type="NCBIfam" id="TIGR00361">
    <property type="entry name" value="ComEC_Rec2"/>
    <property type="match status" value="1"/>
</dbReference>
<evidence type="ECO:0000256" key="1">
    <source>
        <dbReference type="ARBA" id="ARBA00004651"/>
    </source>
</evidence>
<dbReference type="OrthoDB" id="9761531at2"/>
<feature type="transmembrane region" description="Helical" evidence="6">
    <location>
        <begin position="443"/>
        <end position="467"/>
    </location>
</feature>
<comment type="subcellular location">
    <subcellularLocation>
        <location evidence="1">Cell membrane</location>
        <topology evidence="1">Multi-pass membrane protein</topology>
    </subcellularLocation>
</comment>
<dbReference type="Pfam" id="PF00753">
    <property type="entry name" value="Lactamase_B"/>
    <property type="match status" value="1"/>
</dbReference>
<dbReference type="Pfam" id="PF03772">
    <property type="entry name" value="Competence"/>
    <property type="match status" value="1"/>
</dbReference>
<dbReference type="SUPFAM" id="SSF56281">
    <property type="entry name" value="Metallo-hydrolase/oxidoreductase"/>
    <property type="match status" value="1"/>
</dbReference>
<gene>
    <name evidence="8" type="ORF">DJ533_07535</name>
</gene>
<dbReference type="InterPro" id="IPR001279">
    <property type="entry name" value="Metallo-B-lactamas"/>
</dbReference>
<evidence type="ECO:0000256" key="2">
    <source>
        <dbReference type="ARBA" id="ARBA00022475"/>
    </source>
</evidence>
<feature type="transmembrane region" description="Helical" evidence="6">
    <location>
        <begin position="302"/>
        <end position="321"/>
    </location>
</feature>
<sequence length="809" mass="91745">MWYLYGLSLGWILGISCMGNTLPESLQMPLYLSLILIIFIPLTFALKWKLTKHVIVKIIFYLSLCFSVFMGGWYYADHALEQRLKLRVQHVEQVNALVYVNTISQISTGVDDQLRIKQNVWLLNFAAQPIKISVNLKQGQMPLALGKYYQISGKLKPAHSYAVAGTFDKERWFLQENIMGSLNAQFVEPIDATKVSGLGHAHFVQNNNSFGAVIRLNIEEKRLSFRQMIQNSSLQQKGLLLALLTGDESLLSSDTQNLFQRLGISHLLAISGPHVLIFAMLFCFIFQGIIQKFRPEFYLKCPRPYLLIIPFLACVALYTAFVGFEIPALRTLLTVSLCSFLIWFRQSLSALKMLLISASILLWIDPFSILSAAFWLSYGACFILIRVYQTLQQQPYDHQTINQKVIFYLKVLIESQWKVFIALFPLVIFIFQKVAWVAPLSNVCAIPLIGAVVVPLEVIGACLSLFYMPLGKAFFYVADGFLSLLLYILTILDQLFAQHLQWFAFTPLMIVCLTVAIFILFFPRGVISKAWVAVCCIPLVFPQQKQPDFSLTVLDVAQGQAIFINLPTQKIMVDTGGSFDETKFSIGRQVLVPYLKRQGIQQLDQVILSHLDQDHSGAFAAIAKEIKVKQVFSNEDDGRFQHENFHYCYAGQVWQYDQVKVEILSPPKANLSNVASQQNELSCVVYIQVKNAKNQQNFLIMGDAGWETEFDLLQHYPNLDVDVLVLGHHGSQHSSAYAFLETLKPKLAVISAGFDNRYGHPHPIVLTRLKALKIPVVNTIEQGSIQFQLDAQHAMQMSNDRDSKKWLIR</sequence>
<dbReference type="GO" id="GO:0030420">
    <property type="term" value="P:establishment of competence for transformation"/>
    <property type="evidence" value="ECO:0007669"/>
    <property type="project" value="InterPro"/>
</dbReference>
<dbReference type="InterPro" id="IPR035681">
    <property type="entry name" value="ComA-like_MBL"/>
</dbReference>
<dbReference type="InterPro" id="IPR004797">
    <property type="entry name" value="Competence_ComEC/Rec2"/>
</dbReference>
<evidence type="ECO:0000256" key="5">
    <source>
        <dbReference type="ARBA" id="ARBA00023136"/>
    </source>
</evidence>
<feature type="transmembrane region" description="Helical" evidence="6">
    <location>
        <begin position="267"/>
        <end position="290"/>
    </location>
</feature>
<dbReference type="Pfam" id="PF13567">
    <property type="entry name" value="DUF4131"/>
    <property type="match status" value="1"/>
</dbReference>